<evidence type="ECO:0000313" key="8">
    <source>
        <dbReference type="EMBL" id="WVZ13243.1"/>
    </source>
</evidence>
<dbReference type="GO" id="GO:0019252">
    <property type="term" value="P:starch biosynthetic process"/>
    <property type="evidence" value="ECO:0007669"/>
    <property type="project" value="UniProtKB-KW"/>
</dbReference>
<sequence length="739" mass="83143">MGTLFFFHPAIPRLPLPSVSKPVAFPPISCLRNNGDVSGFHEHNRFIYQCGRNSFRNLYYRSEGNKNVDISQTISNDGQNVKKDNIWQLFKEAQQNILYLNDQRLGAIEELEKTNREKHSLLKKIKKLEAEKQAGAGKDKCISFVVGILSSPGVHPKLSFPLTSSSEMPVTTCAAPLQLDAMDGFDTKCLLLNPNILAYNQSTCSELLLRIDAMILSSMISPGEASELRSLVINHKVSLADVFNIISRKKDPELLGQLRHFSHGHKKNGFHIVHICTEMTPMVPGGSVASYVTGISRALQRKGHLVEVILPKHASLNLNEVQGLREVNVEAYSYFNGQLHGNRIWTGVVYGIGVTLIEPKYFSSFFNREMIYGYPDDFERFSYFCRASLDYIVKCGKQPDVLHLHNWETAIVGPLFWDIFVKQGLEGTKILFTCHGFNSQGIEQPDKLALCGLDPLRLCRPDRLQDNTNTQLVNILKGGIVYSNKVVIMSSIHQKHIIVHNLSRELEPTLNEHRDKLVIAPYGLDRSTWDPSTDYLLPENFNAENINGKAVCKVSLLQQLGLSEHSSSILVGFIFPEGRDLDVKRLKEVILNVRQQDVQVAISDDNLKLFPTYDEALLHLVFAGSDIILCQSLVDPTDEIPLIALRYGAAPIALTSDASTNRVIPFERNFTNQDHEATMYSKLINSSFLNMSLGLAVDEIRTNPAMWKRKIMQAMAHDLSWDAECYDLHFAAYSAIRNM</sequence>
<feature type="domain" description="Starch synthase catalytic" evidence="7">
    <location>
        <begin position="271"/>
        <end position="511"/>
    </location>
</feature>
<dbReference type="Proteomes" id="UP001374535">
    <property type="component" value="Chromosome 5"/>
</dbReference>
<accession>A0AAQ3NQD1</accession>
<evidence type="ECO:0000256" key="1">
    <source>
        <dbReference type="ARBA" id="ARBA00001478"/>
    </source>
</evidence>
<reference evidence="8 9" key="1">
    <citation type="journal article" date="2023" name="Life. Sci Alliance">
        <title>Evolutionary insights into 3D genome organization and epigenetic landscape of Vigna mungo.</title>
        <authorList>
            <person name="Junaid A."/>
            <person name="Singh B."/>
            <person name="Bhatia S."/>
        </authorList>
    </citation>
    <scope>NUCLEOTIDE SEQUENCE [LARGE SCALE GENOMIC DNA]</scope>
    <source>
        <strain evidence="8">Urdbean</strain>
    </source>
</reference>
<keyword evidence="9" id="KW-1185">Reference proteome</keyword>
<name>A0AAQ3NQD1_VIGMU</name>
<gene>
    <name evidence="8" type="ORF">V8G54_017773</name>
</gene>
<organism evidence="8 9">
    <name type="scientific">Vigna mungo</name>
    <name type="common">Black gram</name>
    <name type="synonym">Phaseolus mungo</name>
    <dbReference type="NCBI Taxonomy" id="3915"/>
    <lineage>
        <taxon>Eukaryota</taxon>
        <taxon>Viridiplantae</taxon>
        <taxon>Streptophyta</taxon>
        <taxon>Embryophyta</taxon>
        <taxon>Tracheophyta</taxon>
        <taxon>Spermatophyta</taxon>
        <taxon>Magnoliopsida</taxon>
        <taxon>eudicotyledons</taxon>
        <taxon>Gunneridae</taxon>
        <taxon>Pentapetalae</taxon>
        <taxon>rosids</taxon>
        <taxon>fabids</taxon>
        <taxon>Fabales</taxon>
        <taxon>Fabaceae</taxon>
        <taxon>Papilionoideae</taxon>
        <taxon>50 kb inversion clade</taxon>
        <taxon>NPAAA clade</taxon>
        <taxon>indigoferoid/millettioid clade</taxon>
        <taxon>Phaseoleae</taxon>
        <taxon>Vigna</taxon>
    </lineage>
</organism>
<keyword evidence="4" id="KW-0328">Glycosyltransferase</keyword>
<comment type="pathway">
    <text evidence="2">Glycan biosynthesis; starch biosynthesis.</text>
</comment>
<dbReference type="PANTHER" id="PTHR46083:SF3">
    <property type="entry name" value="UDP-GLYCOSYLTRANSFERASE SUPERFAMILY PROTEIN"/>
    <property type="match status" value="1"/>
</dbReference>
<dbReference type="EC" id="2.4.1.21" evidence="3"/>
<comment type="catalytic activity">
    <reaction evidence="1">
        <text>[(1-&gt;4)-alpha-D-glucosyl](n) + ADP-alpha-D-glucose = [(1-&gt;4)-alpha-D-glucosyl](n+1) + ADP + H(+)</text>
        <dbReference type="Rhea" id="RHEA:18189"/>
        <dbReference type="Rhea" id="RHEA-COMP:9584"/>
        <dbReference type="Rhea" id="RHEA-COMP:9587"/>
        <dbReference type="ChEBI" id="CHEBI:15378"/>
        <dbReference type="ChEBI" id="CHEBI:15444"/>
        <dbReference type="ChEBI" id="CHEBI:57498"/>
        <dbReference type="ChEBI" id="CHEBI:456216"/>
        <dbReference type="EC" id="2.4.1.21"/>
    </reaction>
</comment>
<dbReference type="Pfam" id="PF08323">
    <property type="entry name" value="Glyco_transf_5"/>
    <property type="match status" value="1"/>
</dbReference>
<dbReference type="AlphaFoldDB" id="A0AAQ3NQD1"/>
<evidence type="ECO:0000256" key="4">
    <source>
        <dbReference type="ARBA" id="ARBA00022676"/>
    </source>
</evidence>
<dbReference type="Gene3D" id="3.40.50.2000">
    <property type="entry name" value="Glycogen Phosphorylase B"/>
    <property type="match status" value="2"/>
</dbReference>
<evidence type="ECO:0000256" key="2">
    <source>
        <dbReference type="ARBA" id="ARBA00004727"/>
    </source>
</evidence>
<dbReference type="SUPFAM" id="SSF53756">
    <property type="entry name" value="UDP-Glycosyltransferase/glycogen phosphorylase"/>
    <property type="match status" value="1"/>
</dbReference>
<protein>
    <recommendedName>
        <fullName evidence="3">starch synthase</fullName>
        <ecNumber evidence="3">2.4.1.21</ecNumber>
    </recommendedName>
</protein>
<keyword evidence="6" id="KW-0750">Starch biosynthesis</keyword>
<dbReference type="EMBL" id="CP144696">
    <property type="protein sequence ID" value="WVZ13243.1"/>
    <property type="molecule type" value="Genomic_DNA"/>
</dbReference>
<evidence type="ECO:0000256" key="5">
    <source>
        <dbReference type="ARBA" id="ARBA00022679"/>
    </source>
</evidence>
<dbReference type="InterPro" id="IPR013534">
    <property type="entry name" value="Starch_synth_cat_dom"/>
</dbReference>
<dbReference type="GO" id="GO:0009011">
    <property type="term" value="F:alpha-1,4-glucan glucosyltransferase (ADP-glucose donor) activity"/>
    <property type="evidence" value="ECO:0007669"/>
    <property type="project" value="UniProtKB-EC"/>
</dbReference>
<dbReference type="PANTHER" id="PTHR46083">
    <property type="match status" value="1"/>
</dbReference>
<evidence type="ECO:0000313" key="9">
    <source>
        <dbReference type="Proteomes" id="UP001374535"/>
    </source>
</evidence>
<proteinExistence type="predicted"/>
<keyword evidence="5" id="KW-0808">Transferase</keyword>
<evidence type="ECO:0000256" key="3">
    <source>
        <dbReference type="ARBA" id="ARBA00012588"/>
    </source>
</evidence>
<evidence type="ECO:0000256" key="6">
    <source>
        <dbReference type="ARBA" id="ARBA00022922"/>
    </source>
</evidence>
<evidence type="ECO:0000259" key="7">
    <source>
        <dbReference type="Pfam" id="PF08323"/>
    </source>
</evidence>